<dbReference type="PANTHER" id="PTHR36444:SF2">
    <property type="entry name" value="TRANSCRIPTIONAL REGULATOR PROTEIN YOBU-RELATED"/>
    <property type="match status" value="1"/>
</dbReference>
<dbReference type="InterPro" id="IPR053182">
    <property type="entry name" value="YobU-like_regulator"/>
</dbReference>
<organism evidence="2 3">
    <name type="scientific">Paenibacillus eucommiae</name>
    <dbReference type="NCBI Taxonomy" id="1355755"/>
    <lineage>
        <taxon>Bacteria</taxon>
        <taxon>Bacillati</taxon>
        <taxon>Bacillota</taxon>
        <taxon>Bacilli</taxon>
        <taxon>Bacillales</taxon>
        <taxon>Paenibacillaceae</taxon>
        <taxon>Paenibacillus</taxon>
    </lineage>
</organism>
<dbReference type="Pfam" id="PF06445">
    <property type="entry name" value="GyrI-like"/>
    <property type="match status" value="1"/>
</dbReference>
<dbReference type="InterPro" id="IPR011256">
    <property type="entry name" value="Reg_factor_effector_dom_sf"/>
</dbReference>
<accession>A0ABS4IWH9</accession>
<dbReference type="EMBL" id="JAGGLB010000011">
    <property type="protein sequence ID" value="MBP1991920.1"/>
    <property type="molecule type" value="Genomic_DNA"/>
</dbReference>
<dbReference type="SUPFAM" id="SSF55136">
    <property type="entry name" value="Probable bacterial effector-binding domain"/>
    <property type="match status" value="1"/>
</dbReference>
<dbReference type="PANTHER" id="PTHR36444">
    <property type="entry name" value="TRANSCRIPTIONAL REGULATOR PROTEIN YOBU-RELATED"/>
    <property type="match status" value="1"/>
</dbReference>
<feature type="domain" description="AraC effector-binding" evidence="1">
    <location>
        <begin position="1"/>
        <end position="154"/>
    </location>
</feature>
<comment type="caution">
    <text evidence="2">The sequence shown here is derived from an EMBL/GenBank/DDBJ whole genome shotgun (WGS) entry which is preliminary data.</text>
</comment>
<evidence type="ECO:0000259" key="1">
    <source>
        <dbReference type="SMART" id="SM00871"/>
    </source>
</evidence>
<dbReference type="InterPro" id="IPR010499">
    <property type="entry name" value="AraC_E-bd"/>
</dbReference>
<name>A0ABS4IWH9_9BACL</name>
<dbReference type="InterPro" id="IPR029442">
    <property type="entry name" value="GyrI-like"/>
</dbReference>
<proteinExistence type="predicted"/>
<dbReference type="Proteomes" id="UP001519287">
    <property type="component" value="Unassembled WGS sequence"/>
</dbReference>
<gene>
    <name evidence="2" type="ORF">J2Z66_003528</name>
</gene>
<protein>
    <submittedName>
        <fullName evidence="2">Transcriptional regulator YdeE</fullName>
    </submittedName>
</protein>
<sequence length="157" mass="18187">MEPNVVFKETFMVVGMRVDTRMVENQIPELWQKFLPRMDEIVHRTNHHDTYGISEYSDNYVDEFFTYWACAPVNSIEVVPDGMISKTIQGALYVVVTHKGKLESMGKAFEFIHNTWLPNSGYQLDEKDSFELYGERFLGGENEQSETDIYIAIKASN</sequence>
<dbReference type="RefSeq" id="WP_209972645.1">
    <property type="nucleotide sequence ID" value="NZ_JAGGLB010000011.1"/>
</dbReference>
<evidence type="ECO:0000313" key="3">
    <source>
        <dbReference type="Proteomes" id="UP001519287"/>
    </source>
</evidence>
<evidence type="ECO:0000313" key="2">
    <source>
        <dbReference type="EMBL" id="MBP1991920.1"/>
    </source>
</evidence>
<dbReference type="Gene3D" id="3.20.80.10">
    <property type="entry name" value="Regulatory factor, effector binding domain"/>
    <property type="match status" value="1"/>
</dbReference>
<keyword evidence="3" id="KW-1185">Reference proteome</keyword>
<dbReference type="SMART" id="SM00871">
    <property type="entry name" value="AraC_E_bind"/>
    <property type="match status" value="1"/>
</dbReference>
<reference evidence="2 3" key="1">
    <citation type="submission" date="2021-03" db="EMBL/GenBank/DDBJ databases">
        <title>Genomic Encyclopedia of Type Strains, Phase IV (KMG-IV): sequencing the most valuable type-strain genomes for metagenomic binning, comparative biology and taxonomic classification.</title>
        <authorList>
            <person name="Goeker M."/>
        </authorList>
    </citation>
    <scope>NUCLEOTIDE SEQUENCE [LARGE SCALE GENOMIC DNA]</scope>
    <source>
        <strain evidence="2 3">DSM 26048</strain>
    </source>
</reference>